<reference evidence="8" key="1">
    <citation type="submission" date="2017-08" db="EMBL/GenBank/DDBJ databases">
        <title>Direct submision.</title>
        <authorList>
            <person name="Kim S.-J."/>
            <person name="Rhee S.-K."/>
        </authorList>
    </citation>
    <scope>NUCLEOTIDE SEQUENCE [LARGE SCALE GENOMIC DNA]</scope>
    <source>
        <strain evidence="8">GI5</strain>
    </source>
</reference>
<dbReference type="GO" id="GO:0043709">
    <property type="term" value="P:cell adhesion involved in single-species biofilm formation"/>
    <property type="evidence" value="ECO:0007669"/>
    <property type="project" value="TreeGrafter"/>
</dbReference>
<dbReference type="CDD" id="cd01949">
    <property type="entry name" value="GGDEF"/>
    <property type="match status" value="1"/>
</dbReference>
<dbReference type="OrthoDB" id="9803824at2"/>
<feature type="transmembrane region" description="Helical" evidence="5">
    <location>
        <begin position="315"/>
        <end position="337"/>
    </location>
</feature>
<dbReference type="PANTHER" id="PTHR45138:SF9">
    <property type="entry name" value="DIGUANYLATE CYCLASE DGCM-RELATED"/>
    <property type="match status" value="1"/>
</dbReference>
<comment type="cofactor">
    <cofactor evidence="1">
        <name>Mg(2+)</name>
        <dbReference type="ChEBI" id="CHEBI:18420"/>
    </cofactor>
</comment>
<feature type="transmembrane region" description="Helical" evidence="5">
    <location>
        <begin position="349"/>
        <end position="371"/>
    </location>
</feature>
<dbReference type="GO" id="GO:0005886">
    <property type="term" value="C:plasma membrane"/>
    <property type="evidence" value="ECO:0007669"/>
    <property type="project" value="TreeGrafter"/>
</dbReference>
<dbReference type="EMBL" id="CP022684">
    <property type="protein sequence ID" value="AUM12730.1"/>
    <property type="molecule type" value="Genomic_DNA"/>
</dbReference>
<dbReference type="InterPro" id="IPR029787">
    <property type="entry name" value="Nucleotide_cyclase"/>
</dbReference>
<proteinExistence type="predicted"/>
<keyword evidence="8" id="KW-1185">Reference proteome</keyword>
<dbReference type="EC" id="2.7.7.65" evidence="2"/>
<dbReference type="PROSITE" id="PS50887">
    <property type="entry name" value="GGDEF"/>
    <property type="match status" value="1"/>
</dbReference>
<evidence type="ECO:0000256" key="4">
    <source>
        <dbReference type="SAM" id="Coils"/>
    </source>
</evidence>
<dbReference type="AlphaFoldDB" id="A0A2K9LKF6"/>
<organism evidence="7 8">
    <name type="scientific">Ketobacter alkanivorans</name>
    <dbReference type="NCBI Taxonomy" id="1917421"/>
    <lineage>
        <taxon>Bacteria</taxon>
        <taxon>Pseudomonadati</taxon>
        <taxon>Pseudomonadota</taxon>
        <taxon>Gammaproteobacteria</taxon>
        <taxon>Pseudomonadales</taxon>
        <taxon>Ketobacteraceae</taxon>
        <taxon>Ketobacter</taxon>
    </lineage>
</organism>
<dbReference type="PANTHER" id="PTHR45138">
    <property type="entry name" value="REGULATORY COMPONENTS OF SENSORY TRANSDUCTION SYSTEM"/>
    <property type="match status" value="1"/>
</dbReference>
<keyword evidence="4" id="KW-0175">Coiled coil</keyword>
<dbReference type="InterPro" id="IPR000160">
    <property type="entry name" value="GGDEF_dom"/>
</dbReference>
<dbReference type="SUPFAM" id="SSF55073">
    <property type="entry name" value="Nucleotide cyclase"/>
    <property type="match status" value="1"/>
</dbReference>
<gene>
    <name evidence="7" type="ORF">Kalk_10010</name>
</gene>
<dbReference type="GO" id="GO:0052621">
    <property type="term" value="F:diguanylate cyclase activity"/>
    <property type="evidence" value="ECO:0007669"/>
    <property type="project" value="UniProtKB-EC"/>
</dbReference>
<dbReference type="SMART" id="SM00267">
    <property type="entry name" value="GGDEF"/>
    <property type="match status" value="1"/>
</dbReference>
<evidence type="ECO:0000256" key="3">
    <source>
        <dbReference type="ARBA" id="ARBA00034247"/>
    </source>
</evidence>
<dbReference type="InterPro" id="IPR011623">
    <property type="entry name" value="7TMR_DISM_rcpt_extracell_dom1"/>
</dbReference>
<keyword evidence="5" id="KW-0472">Membrane</keyword>
<feature type="transmembrane region" description="Helical" evidence="5">
    <location>
        <begin position="255"/>
        <end position="279"/>
    </location>
</feature>
<keyword evidence="5" id="KW-0812">Transmembrane</keyword>
<dbReference type="Proteomes" id="UP000235116">
    <property type="component" value="Chromosome"/>
</dbReference>
<dbReference type="InterPro" id="IPR011622">
    <property type="entry name" value="7TMR_DISM_rcpt_extracell_dom2"/>
</dbReference>
<dbReference type="Gene3D" id="3.30.70.270">
    <property type="match status" value="1"/>
</dbReference>
<feature type="domain" description="GGDEF" evidence="6">
    <location>
        <begin position="503"/>
        <end position="638"/>
    </location>
</feature>
<dbReference type="GO" id="GO:1902201">
    <property type="term" value="P:negative regulation of bacterial-type flagellum-dependent cell motility"/>
    <property type="evidence" value="ECO:0007669"/>
    <property type="project" value="TreeGrafter"/>
</dbReference>
<feature type="coiled-coil region" evidence="4">
    <location>
        <begin position="429"/>
        <end position="475"/>
    </location>
</feature>
<evidence type="ECO:0000256" key="5">
    <source>
        <dbReference type="SAM" id="Phobius"/>
    </source>
</evidence>
<dbReference type="Pfam" id="PF00990">
    <property type="entry name" value="GGDEF"/>
    <property type="match status" value="1"/>
</dbReference>
<dbReference type="RefSeq" id="WP_101894114.1">
    <property type="nucleotide sequence ID" value="NZ_CP022684.1"/>
</dbReference>
<dbReference type="NCBIfam" id="TIGR00254">
    <property type="entry name" value="GGDEF"/>
    <property type="match status" value="1"/>
</dbReference>
<dbReference type="Pfam" id="PF07695">
    <property type="entry name" value="7TMR-DISM_7TM"/>
    <property type="match status" value="1"/>
</dbReference>
<dbReference type="Pfam" id="PF07696">
    <property type="entry name" value="7TMR-DISMED2"/>
    <property type="match status" value="1"/>
</dbReference>
<dbReference type="FunFam" id="3.30.70.270:FF:000001">
    <property type="entry name" value="Diguanylate cyclase domain protein"/>
    <property type="match status" value="1"/>
</dbReference>
<evidence type="ECO:0000313" key="8">
    <source>
        <dbReference type="Proteomes" id="UP000235116"/>
    </source>
</evidence>
<name>A0A2K9LKF6_9GAMM</name>
<feature type="transmembrane region" description="Helical" evidence="5">
    <location>
        <begin position="222"/>
        <end position="243"/>
    </location>
</feature>
<evidence type="ECO:0000256" key="2">
    <source>
        <dbReference type="ARBA" id="ARBA00012528"/>
    </source>
</evidence>
<accession>A0A2K9LKF6</accession>
<comment type="catalytic activity">
    <reaction evidence="3">
        <text>2 GTP = 3',3'-c-di-GMP + 2 diphosphate</text>
        <dbReference type="Rhea" id="RHEA:24898"/>
        <dbReference type="ChEBI" id="CHEBI:33019"/>
        <dbReference type="ChEBI" id="CHEBI:37565"/>
        <dbReference type="ChEBI" id="CHEBI:58805"/>
        <dbReference type="EC" id="2.7.7.65"/>
    </reaction>
</comment>
<evidence type="ECO:0000256" key="1">
    <source>
        <dbReference type="ARBA" id="ARBA00001946"/>
    </source>
</evidence>
<feature type="transmembrane region" description="Helical" evidence="5">
    <location>
        <begin position="195"/>
        <end position="215"/>
    </location>
</feature>
<dbReference type="InterPro" id="IPR050469">
    <property type="entry name" value="Diguanylate_Cyclase"/>
</dbReference>
<dbReference type="KEGG" id="kak:Kalk_10010"/>
<dbReference type="Gene3D" id="2.60.40.2380">
    <property type="match status" value="1"/>
</dbReference>
<sequence>MNCSYVLLAVQGRWALAVLLVLLVSLSLPQPARAQLVALDSAIEGQYLGEYLSIWKDPSGNADLEVVKRQQEWQVTNERIPNFGHTSDVYWFRLEIQTAVEDNSWVLVLSNVLLDYVDIFLVSSDGELIDQYSGGAQRKITDRAILHRYFVVPISAQGESNLTLYFRVASFHAVQFPLALWPIQKFAAFDELETILTGVLLGSLFIMLLYNFFLYTTLRDPLYLAYVGSVFGFLMLQICVKGFGYRFFWPDQLMLSAVSVFVSAFATIFFAISFASWFMQLRIRKFPLLPLVEVARWSALACALFIWYLPDGLRLYLMIGVGVLAIALGFIAIFTYYSSNDRPMQIFTAGWVVLLVGSLLFLLNKLGWISVNAWTEQTMSVGTVIEVILFSMALGDRINSEKEQAIRAKSILLRSLDTEREEKQNILRSEEITREAKELTLSIQKEANERLEAEIEERTAELKQTTDRLEDLVKLDPLTGVFNRRHFNETINDVFKVARKDRTELSLLMIDVDHFKSINDQYGHLVGDHCLISVADALARMSKEGGGILFRFGGEEFAIVLENTSKETAQTLAEKIRGAIESTLLAGSQGPDHITISIGGASIWPGKHLRPEALVALADAALYQAKELGRNRVVMQQDNEGQSFA</sequence>
<keyword evidence="5" id="KW-1133">Transmembrane helix</keyword>
<feature type="transmembrane region" description="Helical" evidence="5">
    <location>
        <begin position="286"/>
        <end position="309"/>
    </location>
</feature>
<protein>
    <recommendedName>
        <fullName evidence="2">diguanylate cyclase</fullName>
        <ecNumber evidence="2">2.7.7.65</ecNumber>
    </recommendedName>
</protein>
<dbReference type="InterPro" id="IPR043128">
    <property type="entry name" value="Rev_trsase/Diguanyl_cyclase"/>
</dbReference>
<evidence type="ECO:0000259" key="6">
    <source>
        <dbReference type="PROSITE" id="PS50887"/>
    </source>
</evidence>
<evidence type="ECO:0000313" key="7">
    <source>
        <dbReference type="EMBL" id="AUM12730.1"/>
    </source>
</evidence>